<organism evidence="4">
    <name type="scientific">Schistosoma curassoni</name>
    <dbReference type="NCBI Taxonomy" id="6186"/>
    <lineage>
        <taxon>Eukaryota</taxon>
        <taxon>Metazoa</taxon>
        <taxon>Spiralia</taxon>
        <taxon>Lophotrochozoa</taxon>
        <taxon>Platyhelminthes</taxon>
        <taxon>Trematoda</taxon>
        <taxon>Digenea</taxon>
        <taxon>Strigeidida</taxon>
        <taxon>Schistosomatoidea</taxon>
        <taxon>Schistosomatidae</taxon>
        <taxon>Schistosoma</taxon>
    </lineage>
</organism>
<reference evidence="2 3" key="2">
    <citation type="submission" date="2018-11" db="EMBL/GenBank/DDBJ databases">
        <authorList>
            <consortium name="Pathogen Informatics"/>
        </authorList>
    </citation>
    <scope>NUCLEOTIDE SEQUENCE [LARGE SCALE GENOMIC DNA]</scope>
    <source>
        <strain evidence="2">Dakar</strain>
        <strain evidence="3">Dakar, Senegal</strain>
    </source>
</reference>
<evidence type="ECO:0000313" key="4">
    <source>
        <dbReference type="WBParaSite" id="SCUD_0000376701-mRNA-1"/>
    </source>
</evidence>
<dbReference type="WBParaSite" id="SCUD_0000376701-mRNA-1">
    <property type="protein sequence ID" value="SCUD_0000376701-mRNA-1"/>
    <property type="gene ID" value="SCUD_0000376701"/>
</dbReference>
<dbReference type="EMBL" id="UZAK01004458">
    <property type="protein sequence ID" value="VDO84337.1"/>
    <property type="molecule type" value="Genomic_DNA"/>
</dbReference>
<keyword evidence="1" id="KW-0812">Transmembrane</keyword>
<protein>
    <submittedName>
        <fullName evidence="4">Conserved membrane protein</fullName>
    </submittedName>
</protein>
<evidence type="ECO:0000256" key="1">
    <source>
        <dbReference type="SAM" id="Phobius"/>
    </source>
</evidence>
<evidence type="ECO:0000313" key="3">
    <source>
        <dbReference type="Proteomes" id="UP000279833"/>
    </source>
</evidence>
<keyword evidence="1" id="KW-1133">Transmembrane helix</keyword>
<gene>
    <name evidence="2" type="ORF">SCUD_LOCUS3767</name>
</gene>
<keyword evidence="1" id="KW-0472">Membrane</keyword>
<accession>A0A183JM36</accession>
<name>A0A183JM36_9TREM</name>
<evidence type="ECO:0000313" key="2">
    <source>
        <dbReference type="EMBL" id="VDO84337.1"/>
    </source>
</evidence>
<proteinExistence type="predicted"/>
<keyword evidence="3" id="KW-1185">Reference proteome</keyword>
<sequence length="69" mass="7567">MTTKSLDKARVAPERPSQLYIPSSPGLTFEIVRVLTTVGIGALQFLGTLLILKRLGSSGRHPQLKRHIT</sequence>
<dbReference type="AlphaFoldDB" id="A0A183JM36"/>
<feature type="transmembrane region" description="Helical" evidence="1">
    <location>
        <begin position="31"/>
        <end position="52"/>
    </location>
</feature>
<reference evidence="4" key="1">
    <citation type="submission" date="2016-06" db="UniProtKB">
        <authorList>
            <consortium name="WormBaseParasite"/>
        </authorList>
    </citation>
    <scope>IDENTIFICATION</scope>
</reference>
<dbReference type="Proteomes" id="UP000279833">
    <property type="component" value="Unassembled WGS sequence"/>
</dbReference>